<dbReference type="SUPFAM" id="SSF53822">
    <property type="entry name" value="Periplasmic binding protein-like I"/>
    <property type="match status" value="1"/>
</dbReference>
<dbReference type="GO" id="GO:0003700">
    <property type="term" value="F:DNA-binding transcription factor activity"/>
    <property type="evidence" value="ECO:0007669"/>
    <property type="project" value="TreeGrafter"/>
</dbReference>
<dbReference type="CDD" id="cd01949">
    <property type="entry name" value="GGDEF"/>
    <property type="match status" value="1"/>
</dbReference>
<dbReference type="Gene3D" id="3.30.70.270">
    <property type="match status" value="1"/>
</dbReference>
<dbReference type="PANTHER" id="PTHR30146:SF109">
    <property type="entry name" value="HTH-TYPE TRANSCRIPTIONAL REGULATOR GALS"/>
    <property type="match status" value="1"/>
</dbReference>
<keyword evidence="1" id="KW-0805">Transcription regulation</keyword>
<dbReference type="InterPro" id="IPR043128">
    <property type="entry name" value="Rev_trsase/Diguanyl_cyclase"/>
</dbReference>
<dbReference type="PANTHER" id="PTHR30146">
    <property type="entry name" value="LACI-RELATED TRANSCRIPTIONAL REPRESSOR"/>
    <property type="match status" value="1"/>
</dbReference>
<dbReference type="InterPro" id="IPR000160">
    <property type="entry name" value="GGDEF_dom"/>
</dbReference>
<reference evidence="5" key="1">
    <citation type="submission" date="2019-11" db="EMBL/GenBank/DDBJ databases">
        <authorList>
            <person name="Feng L."/>
        </authorList>
    </citation>
    <scope>NUCLEOTIDE SEQUENCE</scope>
    <source>
        <strain evidence="5">CramosumLFYP8</strain>
    </source>
</reference>
<organism evidence="5">
    <name type="scientific">Thomasclavelia ramosa</name>
    <dbReference type="NCBI Taxonomy" id="1547"/>
    <lineage>
        <taxon>Bacteria</taxon>
        <taxon>Bacillati</taxon>
        <taxon>Bacillota</taxon>
        <taxon>Erysipelotrichia</taxon>
        <taxon>Erysipelotrichales</taxon>
        <taxon>Coprobacillaceae</taxon>
        <taxon>Thomasclavelia</taxon>
    </lineage>
</organism>
<name>A0A6N3CMM2_9FIRM</name>
<dbReference type="CDD" id="cd06267">
    <property type="entry name" value="PBP1_LacI_sugar_binding-like"/>
    <property type="match status" value="1"/>
</dbReference>
<dbReference type="InterPro" id="IPR046335">
    <property type="entry name" value="LacI/GalR-like_sensor"/>
</dbReference>
<evidence type="ECO:0000256" key="1">
    <source>
        <dbReference type="ARBA" id="ARBA00023015"/>
    </source>
</evidence>
<dbReference type="InterPro" id="IPR029787">
    <property type="entry name" value="Nucleotide_cyclase"/>
</dbReference>
<dbReference type="Pfam" id="PF13377">
    <property type="entry name" value="Peripla_BP_3"/>
    <property type="match status" value="1"/>
</dbReference>
<evidence type="ECO:0000256" key="3">
    <source>
        <dbReference type="ARBA" id="ARBA00023163"/>
    </source>
</evidence>
<evidence type="ECO:0000259" key="4">
    <source>
        <dbReference type="PROSITE" id="PS50887"/>
    </source>
</evidence>
<evidence type="ECO:0000256" key="2">
    <source>
        <dbReference type="ARBA" id="ARBA00023125"/>
    </source>
</evidence>
<dbReference type="GO" id="GO:0000976">
    <property type="term" value="F:transcription cis-regulatory region binding"/>
    <property type="evidence" value="ECO:0007669"/>
    <property type="project" value="TreeGrafter"/>
</dbReference>
<gene>
    <name evidence="5" type="primary">cytR_2</name>
    <name evidence="5" type="ORF">CRLFYP8_03071</name>
</gene>
<dbReference type="Gene3D" id="3.40.50.2300">
    <property type="match status" value="2"/>
</dbReference>
<dbReference type="InterPro" id="IPR028082">
    <property type="entry name" value="Peripla_BP_I"/>
</dbReference>
<accession>A0A6N3CMM2</accession>
<dbReference type="SMART" id="SM00267">
    <property type="entry name" value="GGDEF"/>
    <property type="match status" value="1"/>
</dbReference>
<dbReference type="SUPFAM" id="SSF55073">
    <property type="entry name" value="Nucleotide cyclase"/>
    <property type="match status" value="1"/>
</dbReference>
<sequence length="739" mass="84422">MDNKLKIGLLVDDSDNIFTTEIWRGASYAAGKLDVNLVVFFGGFVGSSNIYGNSRYEFQKNTTYKFSKTKDLDLLIISVSSIVHGNNRLKELFVKEFEGVPIVTLNHKFGNNSLVTFDNAKGIEDAVTSLIQELQCRKIGMIAGPYENKGSDERLAAYKKTLKSHGIVIDEKRIIHTATFERGYPEYAKKLLDLNPDLDAIVCASDNLAFDAYQVLKERGIRIGEDVQVVGFDDVQEASKVNPPLATIRAEAAQLGFYAVMDGVLSLRGEIPAEFTTLVDVDFIKRDSAAKVGYLEERLYRQIVNYTKSDKDKIVNILMEYIFNNNHSIFIIEARKRVIDLVTFLVELHNDDLFEEKTYTKFSNLIQELIDLDSVEFIDLKRILKVIDVVSQRLSDYRNNLSIIHFNQKILQIIGMHYNTILSERTRISCEEKRLVNILSRGMLSVRNEYDNYNTIFECLKQLNIGNARLYLYEKPITSYMTQFTVLPNEVILKGSIINGKIIIPDDKILVKTDRIFSEKRLFSNCNEYVVNSVYSGTTQYGIFVCDLKYRDFVDLDFVSSQLGTVVNTINLVEKLDNLSKHDELTGLWNRRGFIDKVQGYMNINKGALIFVDLDGLKIINDTYGHEGGDEAIITGAKILKDAFDEFGVIGRIGGDEFAVFLPNQSDFALSEIDQLINDKTIYHNTLIKRNFKVELSYGISLFDQYQDLTVRELLDKADREMYCHKRNKKGNRRKKDVF</sequence>
<keyword evidence="3" id="KW-0804">Transcription</keyword>
<dbReference type="PROSITE" id="PS50887">
    <property type="entry name" value="GGDEF"/>
    <property type="match status" value="1"/>
</dbReference>
<feature type="domain" description="GGDEF" evidence="4">
    <location>
        <begin position="605"/>
        <end position="739"/>
    </location>
</feature>
<dbReference type="Pfam" id="PF00990">
    <property type="entry name" value="GGDEF"/>
    <property type="match status" value="1"/>
</dbReference>
<dbReference type="RefSeq" id="WP_156635750.1">
    <property type="nucleotide sequence ID" value="NZ_CACRTL010000031.1"/>
</dbReference>
<dbReference type="EMBL" id="CACRTL010000031">
    <property type="protein sequence ID" value="VYU15087.1"/>
    <property type="molecule type" value="Genomic_DNA"/>
</dbReference>
<evidence type="ECO:0000313" key="5">
    <source>
        <dbReference type="EMBL" id="VYU15087.1"/>
    </source>
</evidence>
<keyword evidence="2" id="KW-0238">DNA-binding</keyword>
<protein>
    <submittedName>
        <fullName evidence="5">HTH-type transcriptional repressor CytR</fullName>
    </submittedName>
</protein>
<dbReference type="AlphaFoldDB" id="A0A6N3CMM2"/>
<proteinExistence type="predicted"/>
<dbReference type="NCBIfam" id="TIGR00254">
    <property type="entry name" value="GGDEF"/>
    <property type="match status" value="1"/>
</dbReference>